<reference evidence="2" key="1">
    <citation type="journal article" date="2006" name="PLoS Biol.">
        <title>Macronuclear genome sequence of the ciliate Tetrahymena thermophila, a model eukaryote.</title>
        <authorList>
            <person name="Eisen J.A."/>
            <person name="Coyne R.S."/>
            <person name="Wu M."/>
            <person name="Wu D."/>
            <person name="Thiagarajan M."/>
            <person name="Wortman J.R."/>
            <person name="Badger J.H."/>
            <person name="Ren Q."/>
            <person name="Amedeo P."/>
            <person name="Jones K.M."/>
            <person name="Tallon L.J."/>
            <person name="Delcher A.L."/>
            <person name="Salzberg S.L."/>
            <person name="Silva J.C."/>
            <person name="Haas B.J."/>
            <person name="Majoros W.H."/>
            <person name="Farzad M."/>
            <person name="Carlton J.M."/>
            <person name="Smith R.K. Jr."/>
            <person name="Garg J."/>
            <person name="Pearlman R.E."/>
            <person name="Karrer K.M."/>
            <person name="Sun L."/>
            <person name="Manning G."/>
            <person name="Elde N.C."/>
            <person name="Turkewitz A.P."/>
            <person name="Asai D.J."/>
            <person name="Wilkes D.E."/>
            <person name="Wang Y."/>
            <person name="Cai H."/>
            <person name="Collins K."/>
            <person name="Stewart B.A."/>
            <person name="Lee S.R."/>
            <person name="Wilamowska K."/>
            <person name="Weinberg Z."/>
            <person name="Ruzzo W.L."/>
            <person name="Wloga D."/>
            <person name="Gaertig J."/>
            <person name="Frankel J."/>
            <person name="Tsao C.-C."/>
            <person name="Gorovsky M.A."/>
            <person name="Keeling P.J."/>
            <person name="Waller R.F."/>
            <person name="Patron N.J."/>
            <person name="Cherry J.M."/>
            <person name="Stover N.A."/>
            <person name="Krieger C.J."/>
            <person name="del Toro C."/>
            <person name="Ryder H.F."/>
            <person name="Williamson S.C."/>
            <person name="Barbeau R.A."/>
            <person name="Hamilton E.P."/>
            <person name="Orias E."/>
        </authorList>
    </citation>
    <scope>NUCLEOTIDE SEQUENCE [LARGE SCALE GENOMIC DNA]</scope>
    <source>
        <strain evidence="2">SB210</strain>
    </source>
</reference>
<dbReference type="AlphaFoldDB" id="Q22DD7"/>
<dbReference type="HOGENOM" id="CLU_009697_1_0_1"/>
<dbReference type="GO" id="GO:0007131">
    <property type="term" value="P:reciprocal meiotic recombination"/>
    <property type="evidence" value="ECO:0007669"/>
    <property type="project" value="TreeGrafter"/>
</dbReference>
<protein>
    <submittedName>
        <fullName evidence="1">ABC transporter family protein</fullName>
    </submittedName>
</protein>
<dbReference type="InParanoid" id="Q22DD7"/>
<dbReference type="RefSeq" id="XP_001030928.2">
    <property type="nucleotide sequence ID" value="XM_001030928.2"/>
</dbReference>
<dbReference type="EMBL" id="GG662439">
    <property type="protein sequence ID" value="EAR83265.2"/>
    <property type="molecule type" value="Genomic_DNA"/>
</dbReference>
<organism evidence="1 2">
    <name type="scientific">Tetrahymena thermophila (strain SB210)</name>
    <dbReference type="NCBI Taxonomy" id="312017"/>
    <lineage>
        <taxon>Eukaryota</taxon>
        <taxon>Sar</taxon>
        <taxon>Alveolata</taxon>
        <taxon>Ciliophora</taxon>
        <taxon>Intramacronucleata</taxon>
        <taxon>Oligohymenophorea</taxon>
        <taxon>Hymenostomatida</taxon>
        <taxon>Tetrahymenina</taxon>
        <taxon>Tetrahymenidae</taxon>
        <taxon>Tetrahymena</taxon>
    </lineage>
</organism>
<keyword evidence="2" id="KW-1185">Reference proteome</keyword>
<name>Q22DD7_TETTS</name>
<sequence length="719" mass="84854">MVNDIQNRINPTVIQKERQVDSPEKFVMNPKTLPLAFGMQDGVTYNHYIDPTIYNIVAYQLTKVTTYDDQGQPQYQFQQTNVTVQRCTEDHFQNMKTKEGFLSLPYESLYCIDPKFEEIIEGDYSQPNFQQFVIQVYPCVGQGCGNTATLGKGYFAIYFQDVVVDPEIKDEPFRFYNRDLFWTTSLQSPRDLNMYFRNNYIESDYGWVTSDIETIRYISYSYQDLSFTSGVDYFLQLILRFEKQKENVYSRKYKNLTNVISEMGGFAQSMLAIGFILCTTLSDLMLNKSIINDAFDFKITEINQQNKKERFVNQNLNQQIQLNNNNNEKKINNNSPALQVVFENQDQCQLKVNIKDNQPFQVSEQPSKKSKKASFNKIDFNPNFFSNDKLQFQENSQIQVKKLTPKNGDELKRNNSQAYLSQIIKKRTNTTTEGQGQNQKDQLSYQNTKLENVQTKKNDEITNDQFKKLLRKEKNSMELSIMEYIKYFFWPFGSVKRKKQIIDYSIQKLYYHLDVIYIVKKLLEVDKLKQLIMDKDQIQLFEYISKPVISDEEVFGKQNEQDLQEQQEKYSILYQDNRSEIQKVQDAYQSYQSILKRDLSAMDKKILNHLDPQLVNIFNYQEQRDVSQIDQQVANPQNTREIQNNNQESKANLNDLQKQKSETQYYNQLNSPISIDRNLDDNYFENIDIEEQIPIEAQIQNQINYVKTSEPQNYVKKVI</sequence>
<accession>Q22DD7</accession>
<dbReference type="GeneID" id="7833086"/>
<gene>
    <name evidence="1" type="ORF">TTHERM_00992650</name>
</gene>
<evidence type="ECO:0000313" key="1">
    <source>
        <dbReference type="EMBL" id="EAR83265.2"/>
    </source>
</evidence>
<dbReference type="GO" id="GO:0005634">
    <property type="term" value="C:nucleus"/>
    <property type="evidence" value="ECO:0007669"/>
    <property type="project" value="TreeGrafter"/>
</dbReference>
<proteinExistence type="predicted"/>
<evidence type="ECO:0000313" key="2">
    <source>
        <dbReference type="Proteomes" id="UP000009168"/>
    </source>
</evidence>
<dbReference type="KEGG" id="tet:TTHERM_00992650"/>
<dbReference type="Proteomes" id="UP000009168">
    <property type="component" value="Unassembled WGS sequence"/>
</dbReference>
<dbReference type="PANTHER" id="PTHR31398:SF0">
    <property type="entry name" value="MEIOTIC NUCLEAR DIVISION PROTEIN 1 HOMOLOG"/>
    <property type="match status" value="1"/>
</dbReference>
<dbReference type="PANTHER" id="PTHR31398">
    <property type="entry name" value="MEIOTIC NUCLEAR DIVISION PROTEIN 1 HOMOLOG"/>
    <property type="match status" value="1"/>
</dbReference>
<dbReference type="OrthoDB" id="327268at2759"/>